<name>A0A0D2X5C7_CAPO3</name>
<feature type="region of interest" description="Disordered" evidence="4">
    <location>
        <begin position="663"/>
        <end position="705"/>
    </location>
</feature>
<evidence type="ECO:0000313" key="5">
    <source>
        <dbReference type="EMBL" id="KJE97579.1"/>
    </source>
</evidence>
<feature type="compositionally biased region" description="Low complexity" evidence="4">
    <location>
        <begin position="798"/>
        <end position="813"/>
    </location>
</feature>
<comment type="similarity">
    <text evidence="2">Belongs to the SNU66/SART1 family.</text>
</comment>
<evidence type="ECO:0000256" key="2">
    <source>
        <dbReference type="ARBA" id="ARBA00006076"/>
    </source>
</evidence>
<protein>
    <recommendedName>
        <fullName evidence="7">SART-1 protein</fullName>
    </recommendedName>
</protein>
<dbReference type="OrthoDB" id="5583at2759"/>
<feature type="region of interest" description="Disordered" evidence="4">
    <location>
        <begin position="294"/>
        <end position="435"/>
    </location>
</feature>
<feature type="compositionally biased region" description="Basic and acidic residues" evidence="4">
    <location>
        <begin position="663"/>
        <end position="697"/>
    </location>
</feature>
<feature type="region of interest" description="Disordered" evidence="4">
    <location>
        <begin position="632"/>
        <end position="651"/>
    </location>
</feature>
<dbReference type="GO" id="GO:0045292">
    <property type="term" value="P:mRNA cis splicing, via spliceosome"/>
    <property type="evidence" value="ECO:0007669"/>
    <property type="project" value="TreeGrafter"/>
</dbReference>
<dbReference type="PANTHER" id="PTHR14152">
    <property type="entry name" value="SQUAMOUS CELL CARCINOMA ANTIGEN RECOGNISED BY CYTOTOXIC T LYMPHOCYTES"/>
    <property type="match status" value="1"/>
</dbReference>
<feature type="region of interest" description="Disordered" evidence="4">
    <location>
        <begin position="83"/>
        <end position="167"/>
    </location>
</feature>
<dbReference type="PhylomeDB" id="A0A0D2X5C7"/>
<feature type="compositionally biased region" description="Polar residues" evidence="4">
    <location>
        <begin position="387"/>
        <end position="400"/>
    </location>
</feature>
<dbReference type="eggNOG" id="KOG2217">
    <property type="taxonomic scope" value="Eukaryota"/>
</dbReference>
<dbReference type="AlphaFoldDB" id="A0A0D2X5C7"/>
<organism evidence="5 6">
    <name type="scientific">Capsaspora owczarzaki (strain ATCC 30864)</name>
    <dbReference type="NCBI Taxonomy" id="595528"/>
    <lineage>
        <taxon>Eukaryota</taxon>
        <taxon>Filasterea</taxon>
        <taxon>Capsaspora</taxon>
    </lineage>
</organism>
<dbReference type="InParanoid" id="A0A0D2X5C7"/>
<evidence type="ECO:0008006" key="7">
    <source>
        <dbReference type="Google" id="ProtNLM"/>
    </source>
</evidence>
<dbReference type="STRING" id="595528.A0A0D2X5C7"/>
<dbReference type="EMBL" id="KE346374">
    <property type="protein sequence ID" value="KJE97579.1"/>
    <property type="molecule type" value="Genomic_DNA"/>
</dbReference>
<feature type="region of interest" description="Disordered" evidence="4">
    <location>
        <begin position="468"/>
        <end position="497"/>
    </location>
</feature>
<dbReference type="RefSeq" id="XP_004343271.1">
    <property type="nucleotide sequence ID" value="XM_004343221.2"/>
</dbReference>
<dbReference type="PANTHER" id="PTHR14152:SF5">
    <property type="entry name" value="U4_U6.U5 TRI-SNRNP-ASSOCIATED PROTEIN 1"/>
    <property type="match status" value="1"/>
</dbReference>
<feature type="compositionally biased region" description="Low complexity" evidence="4">
    <location>
        <begin position="30"/>
        <end position="45"/>
    </location>
</feature>
<feature type="compositionally biased region" description="Polar residues" evidence="4">
    <location>
        <begin position="107"/>
        <end position="116"/>
    </location>
</feature>
<evidence type="ECO:0000256" key="1">
    <source>
        <dbReference type="ARBA" id="ARBA00004123"/>
    </source>
</evidence>
<evidence type="ECO:0000256" key="3">
    <source>
        <dbReference type="ARBA" id="ARBA00023242"/>
    </source>
</evidence>
<dbReference type="GO" id="GO:0046540">
    <property type="term" value="C:U4/U6 x U5 tri-snRNP complex"/>
    <property type="evidence" value="ECO:0007669"/>
    <property type="project" value="TreeGrafter"/>
</dbReference>
<dbReference type="GO" id="GO:0000481">
    <property type="term" value="P:maturation of 5S rRNA"/>
    <property type="evidence" value="ECO:0007669"/>
    <property type="project" value="TreeGrafter"/>
</dbReference>
<proteinExistence type="inferred from homology"/>
<feature type="region of interest" description="Disordered" evidence="4">
    <location>
        <begin position="567"/>
        <end position="598"/>
    </location>
</feature>
<evidence type="ECO:0000256" key="4">
    <source>
        <dbReference type="SAM" id="MobiDB-lite"/>
    </source>
</evidence>
<gene>
    <name evidence="5" type="ORF">CAOG_007412</name>
</gene>
<feature type="region of interest" description="Disordered" evidence="4">
    <location>
        <begin position="30"/>
        <end position="50"/>
    </location>
</feature>
<feature type="region of interest" description="Disordered" evidence="4">
    <location>
        <begin position="207"/>
        <end position="246"/>
    </location>
</feature>
<feature type="compositionally biased region" description="Basic and acidic residues" evidence="4">
    <location>
        <begin position="83"/>
        <end position="93"/>
    </location>
</feature>
<dbReference type="InterPro" id="IPR005011">
    <property type="entry name" value="SNU66/SART1"/>
</dbReference>
<comment type="subcellular location">
    <subcellularLocation>
        <location evidence="1">Nucleus</location>
    </subcellularLocation>
</comment>
<sequence length="822" mass="90322">MSSESVLSIEETNAQRAALGLKPLKLKAANNADDASASDQPAAPALSEDERRDIAAFKFLEEQAQIQKEKDAKTLEERLAAHREARRIEDSLKATKTLGAADKEGDSASSWVTQSRKAQDAQRKAAEARLRAFDELDEQASTSIGSSKPKPAQKKAAATGAQSYDSSNLAGLKVAHDVEDFEEGSTVLVLQDTGVLDDDNEDVLENVNMADHERAKQNAIRRANSKRPGYNPLVGEDGNDSGLGAPTGLLSHYDEWEEELKGDRKLKKLTVLDAQGSADTAEKKLEQEFFAKQRAKAVSLDSDTRTSVSDFYTPEEMISFKKPSKDKKHKKRRTRDRTQDADDDEDDSIATQQSASGVVRSKRKAPSGEDGEDEDDVQPAVTVRHLLNNSQAMDTSSSASGPDRGSRKRGRHDDDEHSEATISLPEPGQFQALKPVTDASFDFVADDEGEVELARALERTRRLKQQAEGFLAGPAVPAVRPKSEDSTEDSAASAGDSSLVFSATSEFVKNIGARDLKPDPVQTQPAKPASFVPALVSQAQQPAGVTAPMDIVSVGVPAANRTRRTKLVGDDEAEAMDTQPIKKEESKSDDKNDFQDFLTEEPSLVNGVGAALAFMARRGMIENESKAQGVVVVETDRQRDKGKQRMDQEEERKIELEIRRQREAERNRDRRDRRDVRDSRSDRDRNDRPPERDREADPFSMPAPEFTLDYVDENGRTMTTKEAFNHLSYKFHGIQPGKNKQEKRQRKLEEEVLIKQMAAGDTPLHTRETTYKKMQEAGQAFVVISGGPATQSSKDAARASTSSGTATSGLQSAFSGFSTTRK</sequence>
<feature type="compositionally biased region" description="Low complexity" evidence="4">
    <location>
        <begin position="145"/>
        <end position="162"/>
    </location>
</feature>
<dbReference type="Proteomes" id="UP000008743">
    <property type="component" value="Unassembled WGS sequence"/>
</dbReference>
<dbReference type="OMA" id="KRRDYTG"/>
<feature type="compositionally biased region" description="Basic and acidic residues" evidence="4">
    <location>
        <begin position="634"/>
        <end position="651"/>
    </location>
</feature>
<keyword evidence="6" id="KW-1185">Reference proteome</keyword>
<feature type="compositionally biased region" description="Basic and acidic residues" evidence="4">
    <location>
        <begin position="580"/>
        <end position="594"/>
    </location>
</feature>
<feature type="compositionally biased region" description="Basic residues" evidence="4">
    <location>
        <begin position="322"/>
        <end position="335"/>
    </location>
</feature>
<evidence type="ECO:0000313" key="6">
    <source>
        <dbReference type="Proteomes" id="UP000008743"/>
    </source>
</evidence>
<reference evidence="6" key="1">
    <citation type="submission" date="2011-02" db="EMBL/GenBank/DDBJ databases">
        <title>The Genome Sequence of Capsaspora owczarzaki ATCC 30864.</title>
        <authorList>
            <person name="Russ C."/>
            <person name="Cuomo C."/>
            <person name="Burger G."/>
            <person name="Gray M.W."/>
            <person name="Holland P.W.H."/>
            <person name="King N."/>
            <person name="Lang F.B.F."/>
            <person name="Roger A.J."/>
            <person name="Ruiz-Trillo I."/>
            <person name="Young S.K."/>
            <person name="Zeng Q."/>
            <person name="Gargeya S."/>
            <person name="Alvarado L."/>
            <person name="Berlin A."/>
            <person name="Chapman S.B."/>
            <person name="Chen Z."/>
            <person name="Freedman E."/>
            <person name="Gellesch M."/>
            <person name="Goldberg J."/>
            <person name="Griggs A."/>
            <person name="Gujja S."/>
            <person name="Heilman E."/>
            <person name="Heiman D."/>
            <person name="Howarth C."/>
            <person name="Mehta T."/>
            <person name="Neiman D."/>
            <person name="Pearson M."/>
            <person name="Roberts A."/>
            <person name="Saif S."/>
            <person name="Shea T."/>
            <person name="Shenoy N."/>
            <person name="Sisk P."/>
            <person name="Stolte C."/>
            <person name="Sykes S."/>
            <person name="White J."/>
            <person name="Yandava C."/>
            <person name="Haas B."/>
            <person name="Nusbaum C."/>
            <person name="Birren B."/>
        </authorList>
    </citation>
    <scope>NUCLEOTIDE SEQUENCE</scope>
    <source>
        <strain evidence="6">ATCC 30864</strain>
    </source>
</reference>
<keyword evidence="3" id="KW-0539">Nucleus</keyword>
<feature type="region of interest" description="Disordered" evidence="4">
    <location>
        <begin position="788"/>
        <end position="822"/>
    </location>
</feature>
<feature type="compositionally biased region" description="Basic and acidic residues" evidence="4">
    <location>
        <begin position="117"/>
        <end position="134"/>
    </location>
</feature>
<accession>A0A0D2X5C7</accession>
<dbReference type="Pfam" id="PF03343">
    <property type="entry name" value="SART-1"/>
    <property type="match status" value="1"/>
</dbReference>
<dbReference type="FunCoup" id="A0A0D2X5C7">
    <property type="interactions" value="637"/>
</dbReference>